<proteinExistence type="predicted"/>
<evidence type="ECO:0000256" key="7">
    <source>
        <dbReference type="ARBA" id="ARBA00023065"/>
    </source>
</evidence>
<dbReference type="InterPro" id="IPR003439">
    <property type="entry name" value="ABC_transporter-like_ATP-bd"/>
</dbReference>
<evidence type="ECO:0000256" key="4">
    <source>
        <dbReference type="ARBA" id="ARBA00022741"/>
    </source>
</evidence>
<dbReference type="Gene3D" id="2.40.50.140">
    <property type="entry name" value="Nucleic acid-binding proteins"/>
    <property type="match status" value="1"/>
</dbReference>
<evidence type="ECO:0000256" key="8">
    <source>
        <dbReference type="ARBA" id="ARBA00023136"/>
    </source>
</evidence>
<dbReference type="FunFam" id="3.40.50.300:FF:000042">
    <property type="entry name" value="Maltose/maltodextrin ABC transporter, ATP-binding protein"/>
    <property type="match status" value="1"/>
</dbReference>
<keyword evidence="1" id="KW-0813">Transport</keyword>
<dbReference type="Gene3D" id="2.40.50.100">
    <property type="match status" value="1"/>
</dbReference>
<keyword evidence="6" id="KW-0408">Iron</keyword>
<dbReference type="GO" id="GO:0015408">
    <property type="term" value="F:ABC-type ferric iron transporter activity"/>
    <property type="evidence" value="ECO:0007669"/>
    <property type="project" value="InterPro"/>
</dbReference>
<sequence>MAAQPTELREPEAAAPAARPRISVRGLTKTYHTRRGEVAALRGVSMDVAEGEIMVLLGPSGCGKTTLLRCVAGLEHPDSGEIVVNDRTAFSSAERVSLPPERRDLSMVFQSYALWPHMTVFDNVAYPLRTTKVAKAEVRERVHGVLDTVGLEKYAASYPGQLSGGQQQRVALARALVTNQGVILFDEPLSNLDAKVRERLRDELLGLQRDIGFTALYVTHDQTEATGLGDRIAVMEVGSVAQLGSPTDIYYTPSSRYVADFVGSANELHGSVKELTGGHVLVETPVGPLLGSTTATLTPGQPVRVLFRPEHCRVTAGPEGQNRLQCRVERSMFLGSHVEYLLSAAGERLVLKTMEREILAPGSEVGVCLDPAMARVFPAE</sequence>
<dbReference type="Pfam" id="PF08402">
    <property type="entry name" value="TOBE_2"/>
    <property type="match status" value="1"/>
</dbReference>
<dbReference type="Proteomes" id="UP000319769">
    <property type="component" value="Unassembled WGS sequence"/>
</dbReference>
<evidence type="ECO:0000256" key="1">
    <source>
        <dbReference type="ARBA" id="ARBA00022448"/>
    </source>
</evidence>
<dbReference type="GO" id="GO:0005524">
    <property type="term" value="F:ATP binding"/>
    <property type="evidence" value="ECO:0007669"/>
    <property type="project" value="UniProtKB-KW"/>
</dbReference>
<dbReference type="InterPro" id="IPR008995">
    <property type="entry name" value="Mo/tungstate-bd_C_term_dom"/>
</dbReference>
<gene>
    <name evidence="11" type="ORF">FPZ12_024470</name>
</gene>
<protein>
    <submittedName>
        <fullName evidence="11">ABC transporter ATP-binding protein</fullName>
    </submittedName>
</protein>
<dbReference type="AlphaFoldDB" id="A0A5N0V2U7"/>
<reference evidence="11" key="1">
    <citation type="submission" date="2019-09" db="EMBL/GenBank/DDBJ databases">
        <authorList>
            <person name="Teo W.F.A."/>
            <person name="Duangmal K."/>
        </authorList>
    </citation>
    <scope>NUCLEOTIDE SEQUENCE [LARGE SCALE GENOMIC DNA]</scope>
    <source>
        <strain evidence="11">K81G1</strain>
    </source>
</reference>
<dbReference type="OrthoDB" id="9802264at2"/>
<keyword evidence="5 11" id="KW-0067">ATP-binding</keyword>
<comment type="caution">
    <text evidence="11">The sequence shown here is derived from an EMBL/GenBank/DDBJ whole genome shotgun (WGS) entry which is preliminary data.</text>
</comment>
<dbReference type="GO" id="GO:0016887">
    <property type="term" value="F:ATP hydrolysis activity"/>
    <property type="evidence" value="ECO:0007669"/>
    <property type="project" value="InterPro"/>
</dbReference>
<evidence type="ECO:0000256" key="9">
    <source>
        <dbReference type="SAM" id="MobiDB-lite"/>
    </source>
</evidence>
<keyword evidence="12" id="KW-1185">Reference proteome</keyword>
<dbReference type="PROSITE" id="PS50893">
    <property type="entry name" value="ABC_TRANSPORTER_2"/>
    <property type="match status" value="1"/>
</dbReference>
<feature type="domain" description="ABC transporter" evidence="10">
    <location>
        <begin position="22"/>
        <end position="262"/>
    </location>
</feature>
<dbReference type="InterPro" id="IPR015853">
    <property type="entry name" value="ABC_transpr_FbpC"/>
</dbReference>
<dbReference type="PANTHER" id="PTHR42781:SF4">
    <property type="entry name" value="SPERMIDINE_PUTRESCINE IMPORT ATP-BINDING PROTEIN POTA"/>
    <property type="match status" value="1"/>
</dbReference>
<dbReference type="PROSITE" id="PS00211">
    <property type="entry name" value="ABC_TRANSPORTER_1"/>
    <property type="match status" value="1"/>
</dbReference>
<dbReference type="InterPro" id="IPR027417">
    <property type="entry name" value="P-loop_NTPase"/>
</dbReference>
<dbReference type="InterPro" id="IPR017871">
    <property type="entry name" value="ABC_transporter-like_CS"/>
</dbReference>
<dbReference type="InterPro" id="IPR050093">
    <property type="entry name" value="ABC_SmlMolc_Importer"/>
</dbReference>
<dbReference type="InterPro" id="IPR013611">
    <property type="entry name" value="Transp-assoc_OB_typ2"/>
</dbReference>
<keyword evidence="8" id="KW-0472">Membrane</keyword>
<evidence type="ECO:0000256" key="5">
    <source>
        <dbReference type="ARBA" id="ARBA00022840"/>
    </source>
</evidence>
<dbReference type="GO" id="GO:0043190">
    <property type="term" value="C:ATP-binding cassette (ABC) transporter complex"/>
    <property type="evidence" value="ECO:0007669"/>
    <property type="project" value="InterPro"/>
</dbReference>
<dbReference type="PANTHER" id="PTHR42781">
    <property type="entry name" value="SPERMIDINE/PUTRESCINE IMPORT ATP-BINDING PROTEIN POTA"/>
    <property type="match status" value="1"/>
</dbReference>
<dbReference type="RefSeq" id="WP_144757744.1">
    <property type="nucleotide sequence ID" value="NZ_VMNW02000039.1"/>
</dbReference>
<evidence type="ECO:0000313" key="12">
    <source>
        <dbReference type="Proteomes" id="UP000319769"/>
    </source>
</evidence>
<keyword evidence="4" id="KW-0547">Nucleotide-binding</keyword>
<evidence type="ECO:0000313" key="11">
    <source>
        <dbReference type="EMBL" id="KAA9157796.1"/>
    </source>
</evidence>
<dbReference type="EMBL" id="VMNW02000039">
    <property type="protein sequence ID" value="KAA9157796.1"/>
    <property type="molecule type" value="Genomic_DNA"/>
</dbReference>
<dbReference type="SUPFAM" id="SSF50331">
    <property type="entry name" value="MOP-like"/>
    <property type="match status" value="1"/>
</dbReference>
<keyword evidence="2" id="KW-1003">Cell membrane</keyword>
<dbReference type="SUPFAM" id="SSF52540">
    <property type="entry name" value="P-loop containing nucleoside triphosphate hydrolases"/>
    <property type="match status" value="1"/>
</dbReference>
<feature type="region of interest" description="Disordered" evidence="9">
    <location>
        <begin position="1"/>
        <end position="20"/>
    </location>
</feature>
<dbReference type="CDD" id="cd03259">
    <property type="entry name" value="ABC_Carb_Solutes_like"/>
    <property type="match status" value="1"/>
</dbReference>
<keyword evidence="3" id="KW-0410">Iron transport</keyword>
<keyword evidence="7" id="KW-0406">Ion transport</keyword>
<dbReference type="InterPro" id="IPR003593">
    <property type="entry name" value="AAA+_ATPase"/>
</dbReference>
<evidence type="ECO:0000256" key="3">
    <source>
        <dbReference type="ARBA" id="ARBA00022496"/>
    </source>
</evidence>
<name>A0A5N0V2U7_9PSEU</name>
<organism evidence="11 12">
    <name type="scientific">Amycolatopsis acidicola</name>
    <dbReference type="NCBI Taxonomy" id="2596893"/>
    <lineage>
        <taxon>Bacteria</taxon>
        <taxon>Bacillati</taxon>
        <taxon>Actinomycetota</taxon>
        <taxon>Actinomycetes</taxon>
        <taxon>Pseudonocardiales</taxon>
        <taxon>Pseudonocardiaceae</taxon>
        <taxon>Amycolatopsis</taxon>
    </lineage>
</organism>
<dbReference type="SMART" id="SM00382">
    <property type="entry name" value="AAA"/>
    <property type="match status" value="1"/>
</dbReference>
<dbReference type="Pfam" id="PF00005">
    <property type="entry name" value="ABC_tran"/>
    <property type="match status" value="1"/>
</dbReference>
<dbReference type="InterPro" id="IPR012340">
    <property type="entry name" value="NA-bd_OB-fold"/>
</dbReference>
<evidence type="ECO:0000259" key="10">
    <source>
        <dbReference type="PROSITE" id="PS50893"/>
    </source>
</evidence>
<evidence type="ECO:0000256" key="2">
    <source>
        <dbReference type="ARBA" id="ARBA00022475"/>
    </source>
</evidence>
<accession>A0A5N0V2U7</accession>
<dbReference type="Gene3D" id="3.40.50.300">
    <property type="entry name" value="P-loop containing nucleotide triphosphate hydrolases"/>
    <property type="match status" value="1"/>
</dbReference>
<evidence type="ECO:0000256" key="6">
    <source>
        <dbReference type="ARBA" id="ARBA00023004"/>
    </source>
</evidence>